<evidence type="ECO:0000256" key="1">
    <source>
        <dbReference type="SAM" id="MobiDB-lite"/>
    </source>
</evidence>
<feature type="region of interest" description="Disordered" evidence="1">
    <location>
        <begin position="561"/>
        <end position="603"/>
    </location>
</feature>
<feature type="compositionally biased region" description="Polar residues" evidence="1">
    <location>
        <begin position="635"/>
        <end position="645"/>
    </location>
</feature>
<reference evidence="2 3" key="1">
    <citation type="submission" date="2024-04" db="EMBL/GenBank/DDBJ databases">
        <title>Phyllosticta paracitricarpa is synonymous to the EU quarantine fungus P. citricarpa based on phylogenomic analyses.</title>
        <authorList>
            <consortium name="Lawrence Berkeley National Laboratory"/>
            <person name="Van ingen-buijs V.A."/>
            <person name="Van westerhoven A.C."/>
            <person name="Haridas S."/>
            <person name="Skiadas P."/>
            <person name="Martin F."/>
            <person name="Groenewald J.Z."/>
            <person name="Crous P.W."/>
            <person name="Seidl M.F."/>
        </authorList>
    </citation>
    <scope>NUCLEOTIDE SEQUENCE [LARGE SCALE GENOMIC DNA]</scope>
    <source>
        <strain evidence="2 3">CBS 141358</strain>
    </source>
</reference>
<comment type="caution">
    <text evidence="2">The sequence shown here is derived from an EMBL/GenBank/DDBJ whole genome shotgun (WGS) entry which is preliminary data.</text>
</comment>
<organism evidence="2 3">
    <name type="scientific">Phyllosticta paracitricarpa</name>
    <dbReference type="NCBI Taxonomy" id="2016321"/>
    <lineage>
        <taxon>Eukaryota</taxon>
        <taxon>Fungi</taxon>
        <taxon>Dikarya</taxon>
        <taxon>Ascomycota</taxon>
        <taxon>Pezizomycotina</taxon>
        <taxon>Dothideomycetes</taxon>
        <taxon>Dothideomycetes incertae sedis</taxon>
        <taxon>Botryosphaeriales</taxon>
        <taxon>Phyllostictaceae</taxon>
        <taxon>Phyllosticta</taxon>
    </lineage>
</organism>
<feature type="region of interest" description="Disordered" evidence="1">
    <location>
        <begin position="251"/>
        <end position="278"/>
    </location>
</feature>
<feature type="region of interest" description="Disordered" evidence="1">
    <location>
        <begin position="628"/>
        <end position="662"/>
    </location>
</feature>
<feature type="compositionally biased region" description="Basic and acidic residues" evidence="1">
    <location>
        <begin position="251"/>
        <end position="262"/>
    </location>
</feature>
<dbReference type="Proteomes" id="UP001367316">
    <property type="component" value="Unassembled WGS sequence"/>
</dbReference>
<gene>
    <name evidence="2" type="ORF">JOL62DRAFT_610454</name>
</gene>
<protein>
    <recommendedName>
        <fullName evidence="4">Transcription factor domain-containing protein</fullName>
    </recommendedName>
</protein>
<keyword evidence="3" id="KW-1185">Reference proteome</keyword>
<name>A0ABR1NCR6_9PEZI</name>
<evidence type="ECO:0000313" key="3">
    <source>
        <dbReference type="Proteomes" id="UP001367316"/>
    </source>
</evidence>
<sequence>MDGYNQSYQPEWDSLAHHSQGWGNTAVCRNDDHDYLLGVGGVEETWADFPLPPDLALLEPATFACDQPDFMEQGPSEQRSFGFGASHYDTNFLPINGDDGFIYPRPHHDLGPFNHVDALESHFHRGLVAEPLSDQHPGGIPIPQAPRTASNLSTEPSLLYGSSFTSSKHSAFSFEHLYNESLRERDQSYLVPPSPLSQTTTAGSSPQNCHAVWPQVPNNYTADAGHTISSSHETLNDVNIPAFDFVLLPDRPDTVRPEPERTRRNRGRKGPLKEEQRKHAAELRKIDIRSWHPRPLESFLDCYLVDPKIYELNIRLGHGPPVAVQVCMLDAYPVRPMIHEHLVYPWPPRSERAAPEMHTHTVFPAIAVNQIRLRFTLDQYLSDLVDSPTYFHSFPLFRSRLQVFEHAYNFYRSLDKSSPHHRLLHNALKLLVLVHVGDVTELDPSAHYDPSFFRFMGDGIASDSGASGATTPCFIRSQLGAAVPALASALLSRTLTQLYETSLGQRHDSFPAVIATIAIVLMARESVQYHAARLAYHARLDECFAADTAADMEATIILSDGPNTCSGSQQPTRQPTFGPEVPPSMAAAAAASSSEHSSNDPKPDPIDRLLAFYRACYGRAHAAHFPSVAAHGQRESSSTARQTSGQPAAAAADQPPPMFPDAHNQRFINALRQALTGDETVRYVRERVGIGVNYDVVDGDERDGWSCSDGNGGGMAAFFDRLLARLFVGGGVE</sequence>
<dbReference type="EMBL" id="JBBPBF010000009">
    <property type="protein sequence ID" value="KAK7612644.1"/>
    <property type="molecule type" value="Genomic_DNA"/>
</dbReference>
<accession>A0ABR1NCR6</accession>
<proteinExistence type="predicted"/>
<evidence type="ECO:0008006" key="4">
    <source>
        <dbReference type="Google" id="ProtNLM"/>
    </source>
</evidence>
<feature type="compositionally biased region" description="Low complexity" evidence="1">
    <location>
        <begin position="584"/>
        <end position="596"/>
    </location>
</feature>
<feature type="compositionally biased region" description="Polar residues" evidence="1">
    <location>
        <begin position="561"/>
        <end position="575"/>
    </location>
</feature>
<evidence type="ECO:0000313" key="2">
    <source>
        <dbReference type="EMBL" id="KAK7612644.1"/>
    </source>
</evidence>